<keyword evidence="2" id="KW-0378">Hydrolase</keyword>
<dbReference type="Gene3D" id="3.30.750.44">
    <property type="match status" value="1"/>
</dbReference>
<feature type="non-terminal residue" evidence="5">
    <location>
        <position position="1"/>
    </location>
</feature>
<dbReference type="InterPro" id="IPR029045">
    <property type="entry name" value="ClpP/crotonase-like_dom_sf"/>
</dbReference>
<dbReference type="InterPro" id="IPR004447">
    <property type="entry name" value="Peptidase_S41A"/>
</dbReference>
<proteinExistence type="predicted"/>
<evidence type="ECO:0000259" key="4">
    <source>
        <dbReference type="SMART" id="SM00245"/>
    </source>
</evidence>
<reference evidence="5" key="1">
    <citation type="journal article" date="2014" name="Front. Microbiol.">
        <title>High frequency of phylogenetically diverse reductive dehalogenase-homologous genes in deep subseafloor sedimentary metagenomes.</title>
        <authorList>
            <person name="Kawai M."/>
            <person name="Futagami T."/>
            <person name="Toyoda A."/>
            <person name="Takaki Y."/>
            <person name="Nishi S."/>
            <person name="Hori S."/>
            <person name="Arai W."/>
            <person name="Tsubouchi T."/>
            <person name="Morono Y."/>
            <person name="Uchiyama I."/>
            <person name="Ito T."/>
            <person name="Fujiyama A."/>
            <person name="Inagaki F."/>
            <person name="Takami H."/>
        </authorList>
    </citation>
    <scope>NUCLEOTIDE SEQUENCE</scope>
    <source>
        <strain evidence="5">Expedition CK06-06</strain>
    </source>
</reference>
<dbReference type="Gene3D" id="3.90.226.10">
    <property type="entry name" value="2-enoyl-CoA Hydratase, Chain A, domain 1"/>
    <property type="match status" value="1"/>
</dbReference>
<dbReference type="InterPro" id="IPR005151">
    <property type="entry name" value="Tail-specific_protease"/>
</dbReference>
<gene>
    <name evidence="5" type="ORF">S01H1_33768</name>
</gene>
<dbReference type="SUPFAM" id="SSF52096">
    <property type="entry name" value="ClpP/crotonase"/>
    <property type="match status" value="1"/>
</dbReference>
<dbReference type="CDD" id="cd07560">
    <property type="entry name" value="Peptidase_S41_CPP"/>
    <property type="match status" value="1"/>
</dbReference>
<dbReference type="Pfam" id="PF03572">
    <property type="entry name" value="Peptidase_S41"/>
    <property type="match status" value="1"/>
</dbReference>
<sequence length="272" mass="29525">DKEAGVAYVRLSGFQGDSNRELERALEQARAAGMKGLVLDIRHNPGGLLNAAVAAVGNFIGEGEVVSTRGRGESESPERVAGPGTYKDIPMVVLVNEHSASGSEILSGALQDYGRAGVLGERTFGKGLVQHVRPLKRGARLKLTTALYYLPSGRTPHKVPDAERWGVDPDWEVKLTPKEFGRVIEREREANIIHNEDADAAAEPLSEEDREKLLAALKVDDEEDEDGPLLLSEADIELLESDPCEAPDTDPQLETALLLIRVKLAADVPWPQ</sequence>
<keyword evidence="1" id="KW-0645">Protease</keyword>
<accession>X0WK49</accession>
<evidence type="ECO:0000256" key="3">
    <source>
        <dbReference type="ARBA" id="ARBA00022825"/>
    </source>
</evidence>
<dbReference type="GO" id="GO:0004175">
    <property type="term" value="F:endopeptidase activity"/>
    <property type="evidence" value="ECO:0007669"/>
    <property type="project" value="TreeGrafter"/>
</dbReference>
<dbReference type="AlphaFoldDB" id="X0WK49"/>
<dbReference type="GO" id="GO:0030288">
    <property type="term" value="C:outer membrane-bounded periplasmic space"/>
    <property type="evidence" value="ECO:0007669"/>
    <property type="project" value="TreeGrafter"/>
</dbReference>
<dbReference type="PANTHER" id="PTHR32060:SF30">
    <property type="entry name" value="CARBOXY-TERMINAL PROCESSING PROTEASE CTPA"/>
    <property type="match status" value="1"/>
</dbReference>
<dbReference type="PANTHER" id="PTHR32060">
    <property type="entry name" value="TAIL-SPECIFIC PROTEASE"/>
    <property type="match status" value="1"/>
</dbReference>
<dbReference type="GO" id="GO:0006508">
    <property type="term" value="P:proteolysis"/>
    <property type="evidence" value="ECO:0007669"/>
    <property type="project" value="UniProtKB-KW"/>
</dbReference>
<comment type="caution">
    <text evidence="5">The sequence shown here is derived from an EMBL/GenBank/DDBJ whole genome shotgun (WGS) entry which is preliminary data.</text>
</comment>
<feature type="domain" description="Tail specific protease" evidence="4">
    <location>
        <begin position="1"/>
        <end position="174"/>
    </location>
</feature>
<evidence type="ECO:0000313" key="5">
    <source>
        <dbReference type="EMBL" id="GAG13056.1"/>
    </source>
</evidence>
<evidence type="ECO:0000256" key="1">
    <source>
        <dbReference type="ARBA" id="ARBA00022670"/>
    </source>
</evidence>
<dbReference type="SMART" id="SM00245">
    <property type="entry name" value="TSPc"/>
    <property type="match status" value="1"/>
</dbReference>
<dbReference type="GO" id="GO:0008236">
    <property type="term" value="F:serine-type peptidase activity"/>
    <property type="evidence" value="ECO:0007669"/>
    <property type="project" value="UniProtKB-KW"/>
</dbReference>
<protein>
    <recommendedName>
        <fullName evidence="4">Tail specific protease domain-containing protein</fullName>
    </recommendedName>
</protein>
<evidence type="ECO:0000256" key="2">
    <source>
        <dbReference type="ARBA" id="ARBA00022801"/>
    </source>
</evidence>
<organism evidence="5">
    <name type="scientific">marine sediment metagenome</name>
    <dbReference type="NCBI Taxonomy" id="412755"/>
    <lineage>
        <taxon>unclassified sequences</taxon>
        <taxon>metagenomes</taxon>
        <taxon>ecological metagenomes</taxon>
    </lineage>
</organism>
<keyword evidence="3" id="KW-0720">Serine protease</keyword>
<dbReference type="EMBL" id="BARS01020979">
    <property type="protein sequence ID" value="GAG13056.1"/>
    <property type="molecule type" value="Genomic_DNA"/>
</dbReference>
<dbReference type="GO" id="GO:0007165">
    <property type="term" value="P:signal transduction"/>
    <property type="evidence" value="ECO:0007669"/>
    <property type="project" value="TreeGrafter"/>
</dbReference>
<name>X0WK49_9ZZZZ</name>
<feature type="non-terminal residue" evidence="5">
    <location>
        <position position="272"/>
    </location>
</feature>